<keyword evidence="4" id="KW-0255">Endonuclease</keyword>
<dbReference type="AlphaFoldDB" id="A0A099EYH9"/>
<dbReference type="eggNOG" id="COG1525">
    <property type="taxonomic scope" value="Bacteria"/>
</dbReference>
<dbReference type="GO" id="GO:0004519">
    <property type="term" value="F:endonuclease activity"/>
    <property type="evidence" value="ECO:0007669"/>
    <property type="project" value="UniProtKB-KW"/>
</dbReference>
<sequence length="213" mass="23311">MTLSRHLVLAVLFIATASTAALAQTRVVDGDTFDLEGLRIRINGIDAPEFGQRCGDWDCGQAALEQLDALISAGTVSCEALDQDKYGRTIARCDVDGQDLGDAMIVAGLARAFTRYSDDYVGAEETARTAAVGIWQGDYETPWDFRDRKWAEAAQNAPEGCPIKGNISDGGKIYHAPWSPWYGKTRISASKGERWFCSEDEAIAAGWRAPLWR</sequence>
<evidence type="ECO:0000259" key="2">
    <source>
        <dbReference type="PROSITE" id="PS50830"/>
    </source>
</evidence>
<keyword evidence="4" id="KW-0540">Nuclease</keyword>
<evidence type="ECO:0000313" key="3">
    <source>
        <dbReference type="EMBL" id="KGJ03304.1"/>
    </source>
</evidence>
<dbReference type="SUPFAM" id="SSF50199">
    <property type="entry name" value="Staphylococcal nuclease"/>
    <property type="match status" value="1"/>
</dbReference>
<dbReference type="OrthoDB" id="9805504at2"/>
<reference evidence="3 5" key="2">
    <citation type="submission" date="2014-10" db="EMBL/GenBank/DDBJ databases">
        <title>Paracoccus sanguinis sp. nov., isolated from clinical specimens of New York State patients.</title>
        <authorList>
            <person name="Mingle L.A."/>
            <person name="Cole J.A."/>
            <person name="Lapierre P."/>
            <person name="Musser K.A."/>
        </authorList>
    </citation>
    <scope>NUCLEOTIDE SEQUENCE [LARGE SCALE GENOMIC DNA]</scope>
    <source>
        <strain evidence="3 5">JCM 14014</strain>
    </source>
</reference>
<accession>A0A099EYH9</accession>
<dbReference type="Proteomes" id="UP000182312">
    <property type="component" value="Unassembled WGS sequence"/>
</dbReference>
<keyword evidence="5" id="KW-1185">Reference proteome</keyword>
<dbReference type="InterPro" id="IPR016071">
    <property type="entry name" value="Staphylococal_nuclease_OB-fold"/>
</dbReference>
<gene>
    <name evidence="3" type="ORF">IT41_14770</name>
    <name evidence="4" type="ORF">SAMN04487972_12042</name>
</gene>
<dbReference type="SMART" id="SM00318">
    <property type="entry name" value="SNc"/>
    <property type="match status" value="1"/>
</dbReference>
<dbReference type="PANTHER" id="PTHR12302">
    <property type="entry name" value="EBNA2 BINDING PROTEIN P100"/>
    <property type="match status" value="1"/>
</dbReference>
<organism evidence="3 5">
    <name type="scientific">Paracoccus halophilus</name>
    <dbReference type="NCBI Taxonomy" id="376733"/>
    <lineage>
        <taxon>Bacteria</taxon>
        <taxon>Pseudomonadati</taxon>
        <taxon>Pseudomonadota</taxon>
        <taxon>Alphaproteobacteria</taxon>
        <taxon>Rhodobacterales</taxon>
        <taxon>Paracoccaceae</taxon>
        <taxon>Paracoccus</taxon>
    </lineage>
</organism>
<dbReference type="InterPro" id="IPR035437">
    <property type="entry name" value="SNase_OB-fold_sf"/>
</dbReference>
<dbReference type="RefSeq" id="WP_036742634.1">
    <property type="nucleotide sequence ID" value="NZ_FOJO01000020.1"/>
</dbReference>
<dbReference type="PROSITE" id="PS50830">
    <property type="entry name" value="TNASE_3"/>
    <property type="match status" value="1"/>
</dbReference>
<keyword evidence="4" id="KW-0378">Hydrolase</keyword>
<reference evidence="3 5" key="1">
    <citation type="submission" date="2014-09" db="EMBL/GenBank/DDBJ databases">
        <authorList>
            <person name="McGinnis J.M."/>
            <person name="Wolfgang W.J."/>
        </authorList>
    </citation>
    <scope>NUCLEOTIDE SEQUENCE [LARGE SCALE GENOMIC DNA]</scope>
    <source>
        <strain evidence="3 5">JCM 14014</strain>
    </source>
</reference>
<feature type="signal peptide" evidence="1">
    <location>
        <begin position="1"/>
        <end position="23"/>
    </location>
</feature>
<proteinExistence type="predicted"/>
<protein>
    <submittedName>
        <fullName evidence="4">Endonuclease YncB, thermonuclease family</fullName>
    </submittedName>
    <submittedName>
        <fullName evidence="3">Succinoglycan biosynthesis protein</fullName>
    </submittedName>
</protein>
<dbReference type="STRING" id="376733.SAMN04487972_12042"/>
<dbReference type="PANTHER" id="PTHR12302:SF26">
    <property type="entry name" value="BLR1266 PROTEIN"/>
    <property type="match status" value="1"/>
</dbReference>
<dbReference type="EMBL" id="JRKN01000023">
    <property type="protein sequence ID" value="KGJ03304.1"/>
    <property type="molecule type" value="Genomic_DNA"/>
</dbReference>
<dbReference type="Proteomes" id="UP000029846">
    <property type="component" value="Unassembled WGS sequence"/>
</dbReference>
<feature type="chain" id="PRO_5010409305" evidence="1">
    <location>
        <begin position="24"/>
        <end position="213"/>
    </location>
</feature>
<feature type="domain" description="TNase-like" evidence="2">
    <location>
        <begin position="26"/>
        <end position="137"/>
    </location>
</feature>
<evidence type="ECO:0000256" key="1">
    <source>
        <dbReference type="SAM" id="SignalP"/>
    </source>
</evidence>
<evidence type="ECO:0000313" key="6">
    <source>
        <dbReference type="Proteomes" id="UP000182312"/>
    </source>
</evidence>
<dbReference type="EMBL" id="FOJO01000020">
    <property type="protein sequence ID" value="SFA58410.1"/>
    <property type="molecule type" value="Genomic_DNA"/>
</dbReference>
<evidence type="ECO:0000313" key="5">
    <source>
        <dbReference type="Proteomes" id="UP000029846"/>
    </source>
</evidence>
<dbReference type="Pfam" id="PF00565">
    <property type="entry name" value="SNase"/>
    <property type="match status" value="1"/>
</dbReference>
<dbReference type="Gene3D" id="2.40.50.90">
    <property type="match status" value="1"/>
</dbReference>
<keyword evidence="1" id="KW-0732">Signal</keyword>
<reference evidence="4 6" key="3">
    <citation type="submission" date="2016-10" db="EMBL/GenBank/DDBJ databases">
        <authorList>
            <person name="de Groot N.N."/>
        </authorList>
    </citation>
    <scope>NUCLEOTIDE SEQUENCE [LARGE SCALE GENOMIC DNA]</scope>
    <source>
        <strain evidence="4 6">CGMCC 1.6117</strain>
    </source>
</reference>
<evidence type="ECO:0000313" key="4">
    <source>
        <dbReference type="EMBL" id="SFA58410.1"/>
    </source>
</evidence>
<name>A0A099EYH9_9RHOB</name>